<dbReference type="Proteomes" id="UP001163166">
    <property type="component" value="Chromosome"/>
</dbReference>
<evidence type="ECO:0000313" key="1">
    <source>
        <dbReference type="EMBL" id="UYO40363.1"/>
    </source>
</evidence>
<gene>
    <name evidence="1" type="ORF">KQX62_03340</name>
</gene>
<evidence type="ECO:0000313" key="2">
    <source>
        <dbReference type="Proteomes" id="UP001163166"/>
    </source>
</evidence>
<accession>A0AAX3DZX8</accession>
<dbReference type="AlphaFoldDB" id="A0AAX3DZX8"/>
<dbReference type="EMBL" id="CP076676">
    <property type="protein sequence ID" value="UYO40363.1"/>
    <property type="molecule type" value="Genomic_DNA"/>
</dbReference>
<dbReference type="RefSeq" id="WP_264075405.1">
    <property type="nucleotide sequence ID" value="NZ_CP076676.1"/>
</dbReference>
<proteinExistence type="predicted"/>
<protein>
    <recommendedName>
        <fullName evidence="3">Flagellar protein FlgN</fullName>
    </recommendedName>
</protein>
<evidence type="ECO:0008006" key="3">
    <source>
        <dbReference type="Google" id="ProtNLM"/>
    </source>
</evidence>
<name>A0AAX3DZX8_RHOPL</name>
<organism evidence="1 2">
    <name type="scientific">Rhodopseudomonas palustris</name>
    <dbReference type="NCBI Taxonomy" id="1076"/>
    <lineage>
        <taxon>Bacteria</taxon>
        <taxon>Pseudomonadati</taxon>
        <taxon>Pseudomonadota</taxon>
        <taxon>Alphaproteobacteria</taxon>
        <taxon>Hyphomicrobiales</taxon>
        <taxon>Nitrobacteraceae</taxon>
        <taxon>Rhodopseudomonas</taxon>
    </lineage>
</organism>
<reference evidence="1" key="1">
    <citation type="journal article" date="2022" name="Biol. Control">
        <title>In silico genomic analysis of Rhodopseudomonas palustris strains revealed potential biocontrol agents and crop yield enhancers.</title>
        <authorList>
            <person name="Surachat K."/>
            <person name="Kantachote D."/>
            <person name="Deachamag P."/>
            <person name="Wonglapsuwan M."/>
        </authorList>
    </citation>
    <scope>NUCLEOTIDE SEQUENCE</scope>
    <source>
        <strain evidence="1">TLS06</strain>
    </source>
</reference>
<sequence>MVTAVSDETHLELLLSRLARLKLLSQAVDRGDRSQLIALLDEVEKIKRELVRGRERVGSEMARATTRTTAITAYARGAGAPVRRH</sequence>